<organismHost>
    <name type="scientific">Homo sapiens</name>
    <name type="common">Human</name>
    <dbReference type="NCBI Taxonomy" id="9606"/>
</organismHost>
<keyword evidence="2" id="KW-1133">Transmembrane helix</keyword>
<keyword evidence="2" id="KW-0472">Membrane</keyword>
<organism evidence="3">
    <name type="scientific">Human herpesvirus 2</name>
    <name type="common">HHV-2</name>
    <name type="synonym">Human herpes simplex virus 2</name>
    <dbReference type="NCBI Taxonomy" id="10310"/>
    <lineage>
        <taxon>Viruses</taxon>
        <taxon>Duplodnaviria</taxon>
        <taxon>Heunggongvirae</taxon>
        <taxon>Peploviricota</taxon>
        <taxon>Herviviricetes</taxon>
        <taxon>Herpesvirales</taxon>
        <taxon>Orthoherpesviridae</taxon>
        <taxon>Alphaherpesvirinae</taxon>
        <taxon>Simplexvirus</taxon>
        <taxon>Simplexvirus humanalpha2</taxon>
    </lineage>
</organism>
<feature type="region of interest" description="Disordered" evidence="1">
    <location>
        <begin position="56"/>
        <end position="80"/>
    </location>
</feature>
<dbReference type="EMBL" id="MH790660">
    <property type="protein sequence ID" value="QBH85162.1"/>
    <property type="molecule type" value="Genomic_DNA"/>
</dbReference>
<evidence type="ECO:0000256" key="1">
    <source>
        <dbReference type="SAM" id="MobiDB-lite"/>
    </source>
</evidence>
<accession>A0A481TWY2</accession>
<name>A0A481TWY2_HHV2</name>
<sequence>MRGATATSASPLRADSSDSSSRPSAGQARPYTYPIGPGGTLTVVVVLGLVSMAFGRSATGRNGGPARRPGADGGGRAWSTAAARRRLSDGVECRRWGWGLHPPVHRAAPGGGGMGGMGWARMARHRNAPDGGPGVGQGLGARLQRRFERPADGGPELGMLGRGGRYMYGVLGGAASGPAHGPPRPARHRQGAWPPF</sequence>
<feature type="compositionally biased region" description="Low complexity" evidence="1">
    <location>
        <begin position="58"/>
        <end position="68"/>
    </location>
</feature>
<feature type="region of interest" description="Disordered" evidence="1">
    <location>
        <begin position="1"/>
        <end position="32"/>
    </location>
</feature>
<feature type="region of interest" description="Disordered" evidence="1">
    <location>
        <begin position="177"/>
        <end position="196"/>
    </location>
</feature>
<proteinExistence type="predicted"/>
<keyword evidence="2" id="KW-0812">Transmembrane</keyword>
<evidence type="ECO:0000256" key="2">
    <source>
        <dbReference type="SAM" id="Phobius"/>
    </source>
</evidence>
<protein>
    <submittedName>
        <fullName evidence="3">Uncharacterized protein</fullName>
    </submittedName>
</protein>
<feature type="compositionally biased region" description="Low complexity" evidence="1">
    <location>
        <begin position="8"/>
        <end position="24"/>
    </location>
</feature>
<reference evidence="3" key="1">
    <citation type="submission" date="2018-08" db="EMBL/GenBank/DDBJ databases">
        <title>HSV2 whole genome sequences from clinical isolates.</title>
        <authorList>
            <person name="Roychoudhury P."/>
            <person name="Greninger A.L."/>
            <person name="Jerome K.R."/>
            <person name="Johnston C."/>
            <person name="Wald A."/>
            <person name="Xie H."/>
        </authorList>
    </citation>
    <scope>NUCLEOTIDE SEQUENCE</scope>
    <source>
        <strain evidence="3">2008-483</strain>
    </source>
</reference>
<evidence type="ECO:0000313" key="3">
    <source>
        <dbReference type="EMBL" id="QBH85162.1"/>
    </source>
</evidence>
<feature type="transmembrane region" description="Helical" evidence="2">
    <location>
        <begin position="31"/>
        <end position="54"/>
    </location>
</feature>